<dbReference type="PANTHER" id="PTHR12215">
    <property type="entry name" value="PHOSPHOPANTETHEINE TRANSFERASE"/>
    <property type="match status" value="1"/>
</dbReference>
<name>X0VQI9_9ZZZZ</name>
<dbReference type="GO" id="GO:0019878">
    <property type="term" value="P:lysine biosynthetic process via aminoadipic acid"/>
    <property type="evidence" value="ECO:0007669"/>
    <property type="project" value="TreeGrafter"/>
</dbReference>
<dbReference type="Gene3D" id="3.90.470.20">
    <property type="entry name" value="4'-phosphopantetheinyl transferase domain"/>
    <property type="match status" value="1"/>
</dbReference>
<comment type="caution">
    <text evidence="3">The sequence shown here is derived from an EMBL/GenBank/DDBJ whole genome shotgun (WGS) entry which is preliminary data.</text>
</comment>
<protein>
    <recommendedName>
        <fullName evidence="2">4'-phosphopantetheinyl transferase domain-containing protein</fullName>
    </recommendedName>
</protein>
<dbReference type="GO" id="GO:0005829">
    <property type="term" value="C:cytosol"/>
    <property type="evidence" value="ECO:0007669"/>
    <property type="project" value="TreeGrafter"/>
</dbReference>
<dbReference type="PANTHER" id="PTHR12215:SF10">
    <property type="entry name" value="L-AMINOADIPATE-SEMIALDEHYDE DEHYDROGENASE-PHOSPHOPANTETHEINYL TRANSFERASE"/>
    <property type="match status" value="1"/>
</dbReference>
<proteinExistence type="predicted"/>
<evidence type="ECO:0000256" key="1">
    <source>
        <dbReference type="ARBA" id="ARBA00022679"/>
    </source>
</evidence>
<evidence type="ECO:0000313" key="3">
    <source>
        <dbReference type="EMBL" id="GAG02836.1"/>
    </source>
</evidence>
<evidence type="ECO:0000259" key="2">
    <source>
        <dbReference type="Pfam" id="PF01648"/>
    </source>
</evidence>
<dbReference type="InterPro" id="IPR037143">
    <property type="entry name" value="4-PPantetheinyl_Trfase_dom_sf"/>
</dbReference>
<dbReference type="InterPro" id="IPR008278">
    <property type="entry name" value="4-PPantetheinyl_Trfase_dom"/>
</dbReference>
<feature type="non-terminal residue" evidence="3">
    <location>
        <position position="89"/>
    </location>
</feature>
<dbReference type="SUPFAM" id="SSF56214">
    <property type="entry name" value="4'-phosphopantetheinyl transferase"/>
    <property type="match status" value="1"/>
</dbReference>
<dbReference type="GO" id="GO:0000287">
    <property type="term" value="F:magnesium ion binding"/>
    <property type="evidence" value="ECO:0007669"/>
    <property type="project" value="InterPro"/>
</dbReference>
<dbReference type="GO" id="GO:0008897">
    <property type="term" value="F:holo-[acyl-carrier-protein] synthase activity"/>
    <property type="evidence" value="ECO:0007669"/>
    <property type="project" value="InterPro"/>
</dbReference>
<reference evidence="3" key="1">
    <citation type="journal article" date="2014" name="Front. Microbiol.">
        <title>High frequency of phylogenetically diverse reductive dehalogenase-homologous genes in deep subseafloor sedimentary metagenomes.</title>
        <authorList>
            <person name="Kawai M."/>
            <person name="Futagami T."/>
            <person name="Toyoda A."/>
            <person name="Takaki Y."/>
            <person name="Nishi S."/>
            <person name="Hori S."/>
            <person name="Arai W."/>
            <person name="Tsubouchi T."/>
            <person name="Morono Y."/>
            <person name="Uchiyama I."/>
            <person name="Ito T."/>
            <person name="Fujiyama A."/>
            <person name="Inagaki F."/>
            <person name="Takami H."/>
        </authorList>
    </citation>
    <scope>NUCLEOTIDE SEQUENCE</scope>
    <source>
        <strain evidence="3">Expedition CK06-06</strain>
    </source>
</reference>
<dbReference type="AlphaFoldDB" id="X0VQI9"/>
<sequence>MDIEDQTKILEPQELARRFFSEGEAIALEMLDSATRLKTFFQLWSLKEAALKSIGAGLPYGLDAFQFAHDPGPRIVHVPANLGGREQFE</sequence>
<keyword evidence="1" id="KW-0808">Transferase</keyword>
<dbReference type="Pfam" id="PF01648">
    <property type="entry name" value="ACPS"/>
    <property type="match status" value="1"/>
</dbReference>
<dbReference type="EMBL" id="BARS01026636">
    <property type="protein sequence ID" value="GAG02836.1"/>
    <property type="molecule type" value="Genomic_DNA"/>
</dbReference>
<accession>X0VQI9</accession>
<organism evidence="3">
    <name type="scientific">marine sediment metagenome</name>
    <dbReference type="NCBI Taxonomy" id="412755"/>
    <lineage>
        <taxon>unclassified sequences</taxon>
        <taxon>metagenomes</taxon>
        <taxon>ecological metagenomes</taxon>
    </lineage>
</organism>
<feature type="domain" description="4'-phosphopantetheinyl transferase" evidence="2">
    <location>
        <begin position="2"/>
        <end position="74"/>
    </location>
</feature>
<gene>
    <name evidence="3" type="ORF">S01H1_41961</name>
</gene>
<dbReference type="InterPro" id="IPR050559">
    <property type="entry name" value="P-Pant_transferase_sf"/>
</dbReference>